<dbReference type="EMBL" id="JBHLTM010000003">
    <property type="protein sequence ID" value="MFC0683076.1"/>
    <property type="molecule type" value="Genomic_DNA"/>
</dbReference>
<sequence>MKFAKSIMSALAVAVLTVPLAACDTDRCQTASNPAECRQWSDAGGDIDDYLIGGMAGYAIGRITSGGQQQTYLYRDPGYHGTYRPMHSPIGGRDLQIRRLESKVRAQRAELTRQQAANAAKKREINNLRSAKASSWRFKPSRSSPSSRSSFRKK</sequence>
<evidence type="ECO:0000256" key="1">
    <source>
        <dbReference type="SAM" id="MobiDB-lite"/>
    </source>
</evidence>
<keyword evidence="2" id="KW-0732">Signal</keyword>
<evidence type="ECO:0000256" key="2">
    <source>
        <dbReference type="SAM" id="SignalP"/>
    </source>
</evidence>
<gene>
    <name evidence="3" type="ORF">ACFFF8_00545</name>
</gene>
<feature type="region of interest" description="Disordered" evidence="1">
    <location>
        <begin position="109"/>
        <end position="154"/>
    </location>
</feature>
<evidence type="ECO:0000313" key="4">
    <source>
        <dbReference type="Proteomes" id="UP001589858"/>
    </source>
</evidence>
<protein>
    <recommendedName>
        <fullName evidence="5">Lipoprotein</fullName>
    </recommendedName>
</protein>
<reference evidence="3 4" key="1">
    <citation type="submission" date="2024-09" db="EMBL/GenBank/DDBJ databases">
        <authorList>
            <person name="Sun Q."/>
            <person name="Mori K."/>
        </authorList>
    </citation>
    <scope>NUCLEOTIDE SEQUENCE [LARGE SCALE GENOMIC DNA]</scope>
    <source>
        <strain evidence="3 4">CICC 11035S</strain>
    </source>
</reference>
<evidence type="ECO:0000313" key="3">
    <source>
        <dbReference type="EMBL" id="MFC0683076.1"/>
    </source>
</evidence>
<dbReference type="RefSeq" id="WP_267220745.1">
    <property type="nucleotide sequence ID" value="NZ_JAPCWC010000008.1"/>
</dbReference>
<dbReference type="Proteomes" id="UP001589858">
    <property type="component" value="Unassembled WGS sequence"/>
</dbReference>
<name>A0ABV6S1H0_9SPHN</name>
<organism evidence="3 4">
    <name type="scientific">Novosphingobium clariflavum</name>
    <dbReference type="NCBI Taxonomy" id="2029884"/>
    <lineage>
        <taxon>Bacteria</taxon>
        <taxon>Pseudomonadati</taxon>
        <taxon>Pseudomonadota</taxon>
        <taxon>Alphaproteobacteria</taxon>
        <taxon>Sphingomonadales</taxon>
        <taxon>Sphingomonadaceae</taxon>
        <taxon>Novosphingobium</taxon>
    </lineage>
</organism>
<feature type="chain" id="PRO_5046240873" description="Lipoprotein" evidence="2">
    <location>
        <begin position="22"/>
        <end position="154"/>
    </location>
</feature>
<evidence type="ECO:0008006" key="5">
    <source>
        <dbReference type="Google" id="ProtNLM"/>
    </source>
</evidence>
<feature type="compositionally biased region" description="Low complexity" evidence="1">
    <location>
        <begin position="134"/>
        <end position="154"/>
    </location>
</feature>
<feature type="signal peptide" evidence="2">
    <location>
        <begin position="1"/>
        <end position="21"/>
    </location>
</feature>
<keyword evidence="4" id="KW-1185">Reference proteome</keyword>
<proteinExistence type="predicted"/>
<comment type="caution">
    <text evidence="3">The sequence shown here is derived from an EMBL/GenBank/DDBJ whole genome shotgun (WGS) entry which is preliminary data.</text>
</comment>
<accession>A0ABV6S1H0</accession>